<feature type="binding site" evidence="3 5">
    <location>
        <position position="9"/>
    </location>
    <ligand>
        <name>substrate</name>
    </ligand>
</feature>
<dbReference type="GO" id="GO:0006189">
    <property type="term" value="P:'de novo' IMP biosynthetic process"/>
    <property type="evidence" value="ECO:0007669"/>
    <property type="project" value="UniProtKB-UniRule"/>
</dbReference>
<dbReference type="AlphaFoldDB" id="A0A371J016"/>
<dbReference type="RefSeq" id="WP_094367284.1">
    <property type="nucleotide sequence ID" value="NZ_NOJY02000034.1"/>
</dbReference>
<protein>
    <recommendedName>
        <fullName evidence="3 4">N5-carboxyaminoimidazole ribonucleotide mutase</fullName>
        <shortName evidence="3 4">N5-CAIR mutase</shortName>
        <ecNumber evidence="3 4">5.4.99.18</ecNumber>
    </recommendedName>
    <alternativeName>
        <fullName evidence="3">5-(carboxyamino)imidazole ribonucleotide mutase</fullName>
    </alternativeName>
</protein>
<evidence type="ECO:0000256" key="2">
    <source>
        <dbReference type="ARBA" id="ARBA00023235"/>
    </source>
</evidence>
<evidence type="ECO:0000256" key="3">
    <source>
        <dbReference type="HAMAP-Rule" id="MF_01929"/>
    </source>
</evidence>
<dbReference type="PIRSF" id="PIRSF001338">
    <property type="entry name" value="AIR_carboxylase"/>
    <property type="match status" value="1"/>
</dbReference>
<evidence type="ECO:0000259" key="6">
    <source>
        <dbReference type="SMART" id="SM01001"/>
    </source>
</evidence>
<dbReference type="EC" id="5.4.99.18" evidence="3 4"/>
<dbReference type="UniPathway" id="UPA00074">
    <property type="reaction ID" value="UER00943"/>
</dbReference>
<keyword evidence="2 3" id="KW-0413">Isomerase</keyword>
<dbReference type="NCBIfam" id="TIGR01162">
    <property type="entry name" value="purE"/>
    <property type="match status" value="1"/>
</dbReference>
<comment type="similarity">
    <text evidence="3">Belongs to the AIR carboxylase family. Class I subfamily.</text>
</comment>
<dbReference type="HAMAP" id="MF_01929">
    <property type="entry name" value="PurE_classI"/>
    <property type="match status" value="1"/>
</dbReference>
<dbReference type="OrthoDB" id="9791908at2"/>
<proteinExistence type="inferred from homology"/>
<feature type="binding site" evidence="3 5">
    <location>
        <position position="12"/>
    </location>
    <ligand>
        <name>substrate</name>
    </ligand>
</feature>
<dbReference type="PANTHER" id="PTHR23046">
    <property type="entry name" value="PHOSPHORIBOSYLAMINOIMIDAZOLE CARBOXYLASE CATALYTIC SUBUNIT"/>
    <property type="match status" value="1"/>
</dbReference>
<evidence type="ECO:0000256" key="5">
    <source>
        <dbReference type="PIRSR" id="PIRSR001338-1"/>
    </source>
</evidence>
<dbReference type="InterPro" id="IPR024694">
    <property type="entry name" value="PurE_prokaryotes"/>
</dbReference>
<dbReference type="Pfam" id="PF00731">
    <property type="entry name" value="AIRC"/>
    <property type="match status" value="1"/>
</dbReference>
<comment type="catalytic activity">
    <reaction evidence="3 4">
        <text>5-carboxyamino-1-(5-phospho-D-ribosyl)imidazole + H(+) = 5-amino-1-(5-phospho-D-ribosyl)imidazole-4-carboxylate</text>
        <dbReference type="Rhea" id="RHEA:13193"/>
        <dbReference type="ChEBI" id="CHEBI:15378"/>
        <dbReference type="ChEBI" id="CHEBI:58730"/>
        <dbReference type="ChEBI" id="CHEBI:77657"/>
        <dbReference type="EC" id="5.4.99.18"/>
    </reaction>
</comment>
<dbReference type="SMART" id="SM01001">
    <property type="entry name" value="AIRC"/>
    <property type="match status" value="1"/>
</dbReference>
<keyword evidence="1 3" id="KW-0658">Purine biosynthesis</keyword>
<evidence type="ECO:0000256" key="1">
    <source>
        <dbReference type="ARBA" id="ARBA00022755"/>
    </source>
</evidence>
<accession>A0A371J016</accession>
<dbReference type="GO" id="GO:0034023">
    <property type="term" value="F:5-(carboxyamino)imidazole ribonucleotide mutase activity"/>
    <property type="evidence" value="ECO:0007669"/>
    <property type="project" value="UniProtKB-UniRule"/>
</dbReference>
<dbReference type="Proteomes" id="UP000215694">
    <property type="component" value="Unassembled WGS sequence"/>
</dbReference>
<evidence type="ECO:0000256" key="4">
    <source>
        <dbReference type="PIRNR" id="PIRNR001338"/>
    </source>
</evidence>
<dbReference type="InterPro" id="IPR000031">
    <property type="entry name" value="PurE_dom"/>
</dbReference>
<sequence>MKVAVVMGSKSDYPKLEEGINLLERFGVEVVVRALSAHRTPKQLTQFLEEIENDTDVIIGAAGKAAHLPGVIASHTLIPVIGLPIKSSTMDGLDSLLSIVQMPKGIPVATVTIDLGLNAALLALQMMSLKYPKIKEDLTLYREEMAQKVLEEDKNLRG</sequence>
<dbReference type="Gene3D" id="3.40.50.1970">
    <property type="match status" value="1"/>
</dbReference>
<dbReference type="InterPro" id="IPR033747">
    <property type="entry name" value="PurE_ClassI"/>
</dbReference>
<reference evidence="7 8" key="1">
    <citation type="journal article" date="2017" name="Genome Announc.">
        <title>Draft Genome Sequence of Romboutsia weinsteinii sp. nov. Strain CCRI-19649(T) Isolated from Surface Water.</title>
        <authorList>
            <person name="Maheux A.F."/>
            <person name="Boudreau D.K."/>
            <person name="Berube E."/>
            <person name="Boissinot M."/>
            <person name="Cantin P."/>
            <person name="Raymond F."/>
            <person name="Corbeil J."/>
            <person name="Omar R.F."/>
            <person name="Bergeron M.G."/>
        </authorList>
    </citation>
    <scope>NUCLEOTIDE SEQUENCE [LARGE SCALE GENOMIC DNA]</scope>
    <source>
        <strain evidence="7 8">CCRI-19649</strain>
    </source>
</reference>
<dbReference type="EMBL" id="NOJY02000034">
    <property type="protein sequence ID" value="RDY26151.1"/>
    <property type="molecule type" value="Genomic_DNA"/>
</dbReference>
<dbReference type="GO" id="GO:0016829">
    <property type="term" value="F:lyase activity"/>
    <property type="evidence" value="ECO:0007669"/>
    <property type="project" value="UniProtKB-KW"/>
</dbReference>
<comment type="function">
    <text evidence="3 4">Catalyzes the conversion of N5-carboxyaminoimidazole ribonucleotide (N5-CAIR) to 4-carboxy-5-aminoimidazole ribonucleotide (CAIR).</text>
</comment>
<feature type="domain" description="PurE" evidence="6">
    <location>
        <begin position="1"/>
        <end position="149"/>
    </location>
</feature>
<comment type="pathway">
    <text evidence="3 4">Purine metabolism; IMP biosynthesis via de novo pathway; 5-amino-1-(5-phospho-D-ribosyl)imidazole-4-carboxylate from 5-amino-1-(5-phospho-D-ribosyl)imidazole (N5-CAIR route): step 2/2.</text>
</comment>
<comment type="caution">
    <text evidence="7">The sequence shown here is derived from an EMBL/GenBank/DDBJ whole genome shotgun (WGS) entry which is preliminary data.</text>
</comment>
<dbReference type="SUPFAM" id="SSF52255">
    <property type="entry name" value="N5-CAIR mutase (phosphoribosylaminoimidazole carboxylase, PurE)"/>
    <property type="match status" value="1"/>
</dbReference>
<keyword evidence="7" id="KW-0456">Lyase</keyword>
<evidence type="ECO:0000313" key="8">
    <source>
        <dbReference type="Proteomes" id="UP000215694"/>
    </source>
</evidence>
<evidence type="ECO:0000313" key="7">
    <source>
        <dbReference type="EMBL" id="RDY26151.1"/>
    </source>
</evidence>
<organism evidence="7 8">
    <name type="scientific">Romboutsia weinsteinii</name>
    <dbReference type="NCBI Taxonomy" id="2020949"/>
    <lineage>
        <taxon>Bacteria</taxon>
        <taxon>Bacillati</taxon>
        <taxon>Bacillota</taxon>
        <taxon>Clostridia</taxon>
        <taxon>Peptostreptococcales</taxon>
        <taxon>Peptostreptococcaceae</taxon>
        <taxon>Romboutsia</taxon>
    </lineage>
</organism>
<dbReference type="PANTHER" id="PTHR23046:SF2">
    <property type="entry name" value="PHOSPHORIBOSYLAMINOIMIDAZOLE CARBOXYLASE"/>
    <property type="match status" value="1"/>
</dbReference>
<feature type="binding site" evidence="3 5">
    <location>
        <position position="39"/>
    </location>
    <ligand>
        <name>substrate</name>
    </ligand>
</feature>
<keyword evidence="8" id="KW-1185">Reference proteome</keyword>
<gene>
    <name evidence="3 7" type="primary">purE</name>
    <name evidence="7" type="ORF">CHL78_014835</name>
</gene>
<name>A0A371J016_9FIRM</name>